<proteinExistence type="inferred from homology"/>
<dbReference type="InterPro" id="IPR036396">
    <property type="entry name" value="Cyt_P450_sf"/>
</dbReference>
<protein>
    <recommendedName>
        <fullName evidence="8">Cytochrome P450</fullName>
    </recommendedName>
</protein>
<dbReference type="PANTHER" id="PTHR24305">
    <property type="entry name" value="CYTOCHROME P450"/>
    <property type="match status" value="1"/>
</dbReference>
<dbReference type="SUPFAM" id="SSF48264">
    <property type="entry name" value="Cytochrome P450"/>
    <property type="match status" value="1"/>
</dbReference>
<evidence type="ECO:0000256" key="1">
    <source>
        <dbReference type="ARBA" id="ARBA00001971"/>
    </source>
</evidence>
<dbReference type="GeneID" id="63745792"/>
<dbReference type="EMBL" id="KV878209">
    <property type="protein sequence ID" value="OJJ40045.1"/>
    <property type="molecule type" value="Genomic_DNA"/>
</dbReference>
<dbReference type="InterPro" id="IPR001128">
    <property type="entry name" value="Cyt_P450"/>
</dbReference>
<dbReference type="STRING" id="1073089.A0A1L9RYQ3"/>
<evidence type="ECO:0008006" key="8">
    <source>
        <dbReference type="Google" id="ProtNLM"/>
    </source>
</evidence>
<evidence type="ECO:0000256" key="2">
    <source>
        <dbReference type="ARBA" id="ARBA00010617"/>
    </source>
</evidence>
<reference evidence="7" key="1">
    <citation type="journal article" date="2017" name="Genome Biol.">
        <title>Comparative genomics reveals high biological diversity and specific adaptations in the industrially and medically important fungal genus Aspergillus.</title>
        <authorList>
            <person name="de Vries R.P."/>
            <person name="Riley R."/>
            <person name="Wiebenga A."/>
            <person name="Aguilar-Osorio G."/>
            <person name="Amillis S."/>
            <person name="Uchima C.A."/>
            <person name="Anderluh G."/>
            <person name="Asadollahi M."/>
            <person name="Askin M."/>
            <person name="Barry K."/>
            <person name="Battaglia E."/>
            <person name="Bayram O."/>
            <person name="Benocci T."/>
            <person name="Braus-Stromeyer S.A."/>
            <person name="Caldana C."/>
            <person name="Canovas D."/>
            <person name="Cerqueira G.C."/>
            <person name="Chen F."/>
            <person name="Chen W."/>
            <person name="Choi C."/>
            <person name="Clum A."/>
            <person name="Dos Santos R.A."/>
            <person name="Damasio A.R."/>
            <person name="Diallinas G."/>
            <person name="Emri T."/>
            <person name="Fekete E."/>
            <person name="Flipphi M."/>
            <person name="Freyberg S."/>
            <person name="Gallo A."/>
            <person name="Gournas C."/>
            <person name="Habgood R."/>
            <person name="Hainaut M."/>
            <person name="Harispe M.L."/>
            <person name="Henrissat B."/>
            <person name="Hilden K.S."/>
            <person name="Hope R."/>
            <person name="Hossain A."/>
            <person name="Karabika E."/>
            <person name="Karaffa L."/>
            <person name="Karanyi Z."/>
            <person name="Krasevec N."/>
            <person name="Kuo A."/>
            <person name="Kusch H."/>
            <person name="LaButti K."/>
            <person name="Lagendijk E.L."/>
            <person name="Lapidus A."/>
            <person name="Levasseur A."/>
            <person name="Lindquist E."/>
            <person name="Lipzen A."/>
            <person name="Logrieco A.F."/>
            <person name="MacCabe A."/>
            <person name="Maekelae M.R."/>
            <person name="Malavazi I."/>
            <person name="Melin P."/>
            <person name="Meyer V."/>
            <person name="Mielnichuk N."/>
            <person name="Miskei M."/>
            <person name="Molnar A.P."/>
            <person name="Mule G."/>
            <person name="Ngan C.Y."/>
            <person name="Orejas M."/>
            <person name="Orosz E."/>
            <person name="Ouedraogo J.P."/>
            <person name="Overkamp K.M."/>
            <person name="Park H.-S."/>
            <person name="Perrone G."/>
            <person name="Piumi F."/>
            <person name="Punt P.J."/>
            <person name="Ram A.F."/>
            <person name="Ramon A."/>
            <person name="Rauscher S."/>
            <person name="Record E."/>
            <person name="Riano-Pachon D.M."/>
            <person name="Robert V."/>
            <person name="Roehrig J."/>
            <person name="Ruller R."/>
            <person name="Salamov A."/>
            <person name="Salih N.S."/>
            <person name="Samson R.A."/>
            <person name="Sandor E."/>
            <person name="Sanguinetti M."/>
            <person name="Schuetze T."/>
            <person name="Sepcic K."/>
            <person name="Shelest E."/>
            <person name="Sherlock G."/>
            <person name="Sophianopoulou V."/>
            <person name="Squina F.M."/>
            <person name="Sun H."/>
            <person name="Susca A."/>
            <person name="Todd R.B."/>
            <person name="Tsang A."/>
            <person name="Unkles S.E."/>
            <person name="van de Wiele N."/>
            <person name="van Rossen-Uffink D."/>
            <person name="Oliveira J.V."/>
            <person name="Vesth T.C."/>
            <person name="Visser J."/>
            <person name="Yu J.-H."/>
            <person name="Zhou M."/>
            <person name="Andersen M.R."/>
            <person name="Archer D.B."/>
            <person name="Baker S.E."/>
            <person name="Benoit I."/>
            <person name="Brakhage A.A."/>
            <person name="Braus G.H."/>
            <person name="Fischer R."/>
            <person name="Frisvad J.C."/>
            <person name="Goldman G.H."/>
            <person name="Houbraken J."/>
            <person name="Oakley B."/>
            <person name="Pocsi I."/>
            <person name="Scazzocchio C."/>
            <person name="Seiboth B."/>
            <person name="vanKuyk P.A."/>
            <person name="Wortman J."/>
            <person name="Dyer P.S."/>
            <person name="Grigoriev I.V."/>
        </authorList>
    </citation>
    <scope>NUCLEOTIDE SEQUENCE [LARGE SCALE GENOMIC DNA]</scope>
    <source>
        <strain evidence="7">DTO 134E9</strain>
    </source>
</reference>
<dbReference type="AlphaFoldDB" id="A0A1L9RYQ3"/>
<dbReference type="Proteomes" id="UP000184383">
    <property type="component" value="Unassembled WGS sequence"/>
</dbReference>
<comment type="cofactor">
    <cofactor evidence="1">
        <name>heme</name>
        <dbReference type="ChEBI" id="CHEBI:30413"/>
    </cofactor>
</comment>
<keyword evidence="4" id="KW-0560">Oxidoreductase</keyword>
<name>A0A1L9RYQ3_ASPWE</name>
<evidence type="ECO:0000313" key="7">
    <source>
        <dbReference type="Proteomes" id="UP000184383"/>
    </source>
</evidence>
<organism evidence="6 7">
    <name type="scientific">Aspergillus wentii DTO 134E9</name>
    <dbReference type="NCBI Taxonomy" id="1073089"/>
    <lineage>
        <taxon>Eukaryota</taxon>
        <taxon>Fungi</taxon>
        <taxon>Dikarya</taxon>
        <taxon>Ascomycota</taxon>
        <taxon>Pezizomycotina</taxon>
        <taxon>Eurotiomycetes</taxon>
        <taxon>Eurotiomycetidae</taxon>
        <taxon>Eurotiales</taxon>
        <taxon>Aspergillaceae</taxon>
        <taxon>Aspergillus</taxon>
        <taxon>Aspergillus subgen. Cremei</taxon>
    </lineage>
</organism>
<sequence>MVALAVSLIILVFARLFWNHFCLGSIPGPLLAGISGLWRTCARNSSDYGRRLAELHQKYGKMVRVGPNAISVSDPAVFCQISSACAGEKRAFLNDTMSIRSQTMPTNQIQRPAMGETIESRFGFEEIRECEGLIDRLIVGLATAIRRHRTLDITTSFQFFAAEFVGQMVADDNMKGTGDILGTLASSRLSQDYTRVQTALPMMEYLLLKSPVAKLKRDRCHDLAYASYSSQKQVSYIPSSNAGSATPGLSLFTSNTLLCGEPSFVAAGAASLSKAFPTAFFLLMKHPTVISKLQNEIDIAVHRGALSDPPRWVETNRLQYLDAVLKESMRHTPAMSFGLEIVVPAGGVIVDDRYIPEGTMLECHIEALRRDKTVYGEDVELFRPERWLTTDTQHRRRMEQALLEFNVSRRISPGIYVSWLELKKAAAFIIMNFDINLLTDGQHEIDAKTYDDLPPMIMNFTQRAY</sequence>
<dbReference type="GO" id="GO:0005506">
    <property type="term" value="F:iron ion binding"/>
    <property type="evidence" value="ECO:0007669"/>
    <property type="project" value="InterPro"/>
</dbReference>
<dbReference type="GO" id="GO:0044550">
    <property type="term" value="P:secondary metabolite biosynthetic process"/>
    <property type="evidence" value="ECO:0007669"/>
    <property type="project" value="UniProtKB-ARBA"/>
</dbReference>
<dbReference type="PANTHER" id="PTHR24305:SF235">
    <property type="entry name" value="CYTOCHROME P450 MONOOXYGENASE APDB-RELATED"/>
    <property type="match status" value="1"/>
</dbReference>
<dbReference type="InterPro" id="IPR050121">
    <property type="entry name" value="Cytochrome_P450_monoxygenase"/>
</dbReference>
<evidence type="ECO:0000256" key="3">
    <source>
        <dbReference type="ARBA" id="ARBA00022723"/>
    </source>
</evidence>
<keyword evidence="5" id="KW-0408">Iron</keyword>
<gene>
    <name evidence="6" type="ORF">ASPWEDRAFT_166132</name>
</gene>
<dbReference type="GO" id="GO:0020037">
    <property type="term" value="F:heme binding"/>
    <property type="evidence" value="ECO:0007669"/>
    <property type="project" value="InterPro"/>
</dbReference>
<keyword evidence="3" id="KW-0479">Metal-binding</keyword>
<keyword evidence="7" id="KW-1185">Reference proteome</keyword>
<dbReference type="GO" id="GO:0016705">
    <property type="term" value="F:oxidoreductase activity, acting on paired donors, with incorporation or reduction of molecular oxygen"/>
    <property type="evidence" value="ECO:0007669"/>
    <property type="project" value="InterPro"/>
</dbReference>
<comment type="similarity">
    <text evidence="2">Belongs to the cytochrome P450 family.</text>
</comment>
<dbReference type="RefSeq" id="XP_040693721.1">
    <property type="nucleotide sequence ID" value="XM_040829944.1"/>
</dbReference>
<evidence type="ECO:0000256" key="5">
    <source>
        <dbReference type="ARBA" id="ARBA00023004"/>
    </source>
</evidence>
<evidence type="ECO:0000313" key="6">
    <source>
        <dbReference type="EMBL" id="OJJ40045.1"/>
    </source>
</evidence>
<dbReference type="GO" id="GO:0004497">
    <property type="term" value="F:monooxygenase activity"/>
    <property type="evidence" value="ECO:0007669"/>
    <property type="project" value="InterPro"/>
</dbReference>
<dbReference type="OrthoDB" id="3934656at2759"/>
<dbReference type="VEuPathDB" id="FungiDB:ASPWEDRAFT_166132"/>
<dbReference type="Gene3D" id="1.10.630.10">
    <property type="entry name" value="Cytochrome P450"/>
    <property type="match status" value="1"/>
</dbReference>
<evidence type="ECO:0000256" key="4">
    <source>
        <dbReference type="ARBA" id="ARBA00023002"/>
    </source>
</evidence>
<dbReference type="Pfam" id="PF00067">
    <property type="entry name" value="p450"/>
    <property type="match status" value="1"/>
</dbReference>
<accession>A0A1L9RYQ3</accession>